<dbReference type="Pfam" id="PF16156">
    <property type="entry name" value="DUF4864"/>
    <property type="match status" value="1"/>
</dbReference>
<evidence type="ECO:0000313" key="2">
    <source>
        <dbReference type="Proteomes" id="UP000199126"/>
    </source>
</evidence>
<keyword evidence="2" id="KW-1185">Reference proteome</keyword>
<evidence type="ECO:0008006" key="3">
    <source>
        <dbReference type="Google" id="ProtNLM"/>
    </source>
</evidence>
<sequence>MPCHGVPQYVNEQYVNHGLPRPTPSLPPETVVELQLDALRANDDPYPDSGIETAFVFASPAVRRVVGPLTRFSKVVRSERYAPLVDFDRVGTTPIERYGDDARQEVTVVDDDGHETVYEFRLARQPSGRFVDCWLTEAVVRIA</sequence>
<dbReference type="InterPro" id="IPR032347">
    <property type="entry name" value="DUF4864"/>
</dbReference>
<gene>
    <name evidence="1" type="ORF">SAMN04487948_104104</name>
</gene>
<organism evidence="1 2">
    <name type="scientific">Halogranum amylolyticum</name>
    <dbReference type="NCBI Taxonomy" id="660520"/>
    <lineage>
        <taxon>Archaea</taxon>
        <taxon>Methanobacteriati</taxon>
        <taxon>Methanobacteriota</taxon>
        <taxon>Stenosarchaea group</taxon>
        <taxon>Halobacteria</taxon>
        <taxon>Halobacteriales</taxon>
        <taxon>Haloferacaceae</taxon>
    </lineage>
</organism>
<dbReference type="AlphaFoldDB" id="A0A1H8RLV8"/>
<dbReference type="EMBL" id="FODV01000004">
    <property type="protein sequence ID" value="SEO67322.1"/>
    <property type="molecule type" value="Genomic_DNA"/>
</dbReference>
<dbReference type="PANTHER" id="PTHR35716">
    <property type="entry name" value="OS05G0574700 PROTEIN-RELATED"/>
    <property type="match status" value="1"/>
</dbReference>
<name>A0A1H8RLV8_9EURY</name>
<proteinExistence type="predicted"/>
<reference evidence="2" key="1">
    <citation type="submission" date="2016-10" db="EMBL/GenBank/DDBJ databases">
        <authorList>
            <person name="Varghese N."/>
            <person name="Submissions S."/>
        </authorList>
    </citation>
    <scope>NUCLEOTIDE SEQUENCE [LARGE SCALE GENOMIC DNA]</scope>
    <source>
        <strain evidence="2">CGMCC 1.10121</strain>
    </source>
</reference>
<evidence type="ECO:0000313" key="1">
    <source>
        <dbReference type="EMBL" id="SEO67322.1"/>
    </source>
</evidence>
<accession>A0A1H8RLV8</accession>
<protein>
    <recommendedName>
        <fullName evidence="3">DUF4864 domain-containing protein</fullName>
    </recommendedName>
</protein>
<dbReference type="Proteomes" id="UP000199126">
    <property type="component" value="Unassembled WGS sequence"/>
</dbReference>